<dbReference type="Pfam" id="PF00386">
    <property type="entry name" value="C1q"/>
    <property type="match status" value="1"/>
</dbReference>
<keyword evidence="3" id="KW-0732">Signal</keyword>
<proteinExistence type="predicted"/>
<reference evidence="5" key="1">
    <citation type="submission" date="2019-08" db="EMBL/GenBank/DDBJ databases">
        <title>The improved chromosome-level genome for the pearl oyster Pinctada fucata martensii using PacBio sequencing and Hi-C.</title>
        <authorList>
            <person name="Zheng Z."/>
        </authorList>
    </citation>
    <scope>NUCLEOTIDE SEQUENCE</scope>
    <source>
        <strain evidence="5">ZZ-2019</strain>
        <tissue evidence="5">Adductor muscle</tissue>
    </source>
</reference>
<evidence type="ECO:0000256" key="1">
    <source>
        <dbReference type="ARBA" id="ARBA00004613"/>
    </source>
</evidence>
<evidence type="ECO:0000256" key="2">
    <source>
        <dbReference type="ARBA" id="ARBA00022525"/>
    </source>
</evidence>
<dbReference type="Proteomes" id="UP001186944">
    <property type="component" value="Unassembled WGS sequence"/>
</dbReference>
<dbReference type="InterPro" id="IPR050822">
    <property type="entry name" value="Cerebellin_Synaptic_Org"/>
</dbReference>
<comment type="caution">
    <text evidence="5">The sequence shown here is derived from an EMBL/GenBank/DDBJ whole genome shotgun (WGS) entry which is preliminary data.</text>
</comment>
<dbReference type="GO" id="GO:0005576">
    <property type="term" value="C:extracellular region"/>
    <property type="evidence" value="ECO:0007669"/>
    <property type="project" value="UniProtKB-SubCell"/>
</dbReference>
<keyword evidence="6" id="KW-1185">Reference proteome</keyword>
<evidence type="ECO:0000256" key="3">
    <source>
        <dbReference type="ARBA" id="ARBA00022729"/>
    </source>
</evidence>
<dbReference type="SMART" id="SM00110">
    <property type="entry name" value="C1Q"/>
    <property type="match status" value="1"/>
</dbReference>
<dbReference type="SUPFAM" id="SSF49842">
    <property type="entry name" value="TNF-like"/>
    <property type="match status" value="1"/>
</dbReference>
<name>A0AA88YHC5_PINIB</name>
<dbReference type="PROSITE" id="PS50871">
    <property type="entry name" value="C1Q"/>
    <property type="match status" value="1"/>
</dbReference>
<gene>
    <name evidence="5" type="ORF">FSP39_001435</name>
</gene>
<organism evidence="5 6">
    <name type="scientific">Pinctada imbricata</name>
    <name type="common">Atlantic pearl-oyster</name>
    <name type="synonym">Pinctada martensii</name>
    <dbReference type="NCBI Taxonomy" id="66713"/>
    <lineage>
        <taxon>Eukaryota</taxon>
        <taxon>Metazoa</taxon>
        <taxon>Spiralia</taxon>
        <taxon>Lophotrochozoa</taxon>
        <taxon>Mollusca</taxon>
        <taxon>Bivalvia</taxon>
        <taxon>Autobranchia</taxon>
        <taxon>Pteriomorphia</taxon>
        <taxon>Pterioida</taxon>
        <taxon>Pterioidea</taxon>
        <taxon>Pteriidae</taxon>
        <taxon>Pinctada</taxon>
    </lineage>
</organism>
<feature type="domain" description="C1q" evidence="4">
    <location>
        <begin position="17"/>
        <end position="149"/>
    </location>
</feature>
<evidence type="ECO:0000259" key="4">
    <source>
        <dbReference type="PROSITE" id="PS50871"/>
    </source>
</evidence>
<dbReference type="EMBL" id="VSWD01000003">
    <property type="protein sequence ID" value="KAK3105598.1"/>
    <property type="molecule type" value="Genomic_DNA"/>
</dbReference>
<dbReference type="PRINTS" id="PR00007">
    <property type="entry name" value="COMPLEMNTC1Q"/>
</dbReference>
<accession>A0AA88YHC5</accession>
<evidence type="ECO:0000313" key="5">
    <source>
        <dbReference type="EMBL" id="KAK3105598.1"/>
    </source>
</evidence>
<dbReference type="InterPro" id="IPR001073">
    <property type="entry name" value="C1q_dom"/>
</dbReference>
<keyword evidence="2" id="KW-0964">Secreted</keyword>
<dbReference type="InterPro" id="IPR008983">
    <property type="entry name" value="Tumour_necrosis_fac-like_dom"/>
</dbReference>
<evidence type="ECO:0000313" key="6">
    <source>
        <dbReference type="Proteomes" id="UP001186944"/>
    </source>
</evidence>
<comment type="subcellular location">
    <subcellularLocation>
        <location evidence="1">Secreted</location>
    </subcellularLocation>
</comment>
<dbReference type="AlphaFoldDB" id="A0AA88YHC5"/>
<sequence length="149" mass="16514">MKTREMSHVFSFHFSLSKAYYFLFCLVSKPNVTLGNSEAVKFDQVIENIGGGYNPATGKFTAPVSGIYSISVSIMSEPTNEMHLGIMRNDVRLSVVYSNKGTYPQATNTLNFSMKKGDTAWVQRITGRVLHAPANMPYNVFTAVLIAMT</sequence>
<dbReference type="PANTHER" id="PTHR22923:SF116">
    <property type="entry name" value="C1Q DOMAIN-CONTAINING PROTEIN"/>
    <property type="match status" value="1"/>
</dbReference>
<dbReference type="Gene3D" id="2.60.120.40">
    <property type="match status" value="1"/>
</dbReference>
<dbReference type="PANTHER" id="PTHR22923">
    <property type="entry name" value="CEREBELLIN-RELATED"/>
    <property type="match status" value="1"/>
</dbReference>
<protein>
    <recommendedName>
        <fullName evidence="4">C1q domain-containing protein</fullName>
    </recommendedName>
</protein>